<dbReference type="InterPro" id="IPR008984">
    <property type="entry name" value="SMAD_FHA_dom_sf"/>
</dbReference>
<evidence type="ECO:0000313" key="3">
    <source>
        <dbReference type="EMBL" id="RXJ44505.1"/>
    </source>
</evidence>
<keyword evidence="1" id="KW-0472">Membrane</keyword>
<evidence type="ECO:0000259" key="2">
    <source>
        <dbReference type="PROSITE" id="PS50006"/>
    </source>
</evidence>
<reference evidence="3 4" key="1">
    <citation type="submission" date="2019-01" db="EMBL/GenBank/DDBJ databases">
        <title>Genome sequence of the Antarctic species Gelidibacter gilvus ACAM 158(T).</title>
        <authorList>
            <person name="Bowman J.P."/>
        </authorList>
    </citation>
    <scope>NUCLEOTIDE SEQUENCE [LARGE SCALE GENOMIC DNA]</scope>
    <source>
        <strain evidence="3 4">IC158</strain>
    </source>
</reference>
<dbReference type="OrthoDB" id="151099at2"/>
<keyword evidence="1" id="KW-1133">Transmembrane helix</keyword>
<dbReference type="CDD" id="cd00060">
    <property type="entry name" value="FHA"/>
    <property type="match status" value="1"/>
</dbReference>
<keyword evidence="4" id="KW-1185">Reference proteome</keyword>
<dbReference type="PANTHER" id="PTHR22939:SF129">
    <property type="entry name" value="SERINE PROTEASE HTRA2, MITOCHONDRIAL"/>
    <property type="match status" value="1"/>
</dbReference>
<dbReference type="Gene3D" id="2.40.10.10">
    <property type="entry name" value="Trypsin-like serine proteases"/>
    <property type="match status" value="2"/>
</dbReference>
<gene>
    <name evidence="3" type="ORF">ESZ48_17745</name>
</gene>
<dbReference type="Proteomes" id="UP000289792">
    <property type="component" value="Unassembled WGS sequence"/>
</dbReference>
<dbReference type="SUPFAM" id="SSF49879">
    <property type="entry name" value="SMAD/FHA domain"/>
    <property type="match status" value="1"/>
</dbReference>
<feature type="domain" description="FHA" evidence="2">
    <location>
        <begin position="32"/>
        <end position="87"/>
    </location>
</feature>
<comment type="caution">
    <text evidence="3">The sequence shown here is derived from an EMBL/GenBank/DDBJ whole genome shotgun (WGS) entry which is preliminary data.</text>
</comment>
<evidence type="ECO:0000256" key="1">
    <source>
        <dbReference type="SAM" id="Phobius"/>
    </source>
</evidence>
<dbReference type="Pfam" id="PF00498">
    <property type="entry name" value="FHA"/>
    <property type="match status" value="1"/>
</dbReference>
<dbReference type="InterPro" id="IPR043504">
    <property type="entry name" value="Peptidase_S1_PA_chymotrypsin"/>
</dbReference>
<dbReference type="AlphaFoldDB" id="A0A4Q0XEY7"/>
<protein>
    <submittedName>
        <fullName evidence="3">FHA domain-containing protein</fullName>
    </submittedName>
</protein>
<dbReference type="InterPro" id="IPR009003">
    <property type="entry name" value="Peptidase_S1_PA"/>
</dbReference>
<name>A0A4Q0XEY7_9FLAO</name>
<dbReference type="PROSITE" id="PS50006">
    <property type="entry name" value="FHA_DOMAIN"/>
    <property type="match status" value="1"/>
</dbReference>
<dbReference type="Gene3D" id="2.60.200.20">
    <property type="match status" value="1"/>
</dbReference>
<dbReference type="SUPFAM" id="SSF50494">
    <property type="entry name" value="Trypsin-like serine proteases"/>
    <property type="match status" value="1"/>
</dbReference>
<dbReference type="PANTHER" id="PTHR22939">
    <property type="entry name" value="SERINE PROTEASE FAMILY S1C HTRA-RELATED"/>
    <property type="match status" value="1"/>
</dbReference>
<accession>A0A4Q0XEY7</accession>
<dbReference type="Pfam" id="PF13365">
    <property type="entry name" value="Trypsin_2"/>
    <property type="match status" value="1"/>
</dbReference>
<evidence type="ECO:0000313" key="4">
    <source>
        <dbReference type="Proteomes" id="UP000289792"/>
    </source>
</evidence>
<feature type="transmembrane region" description="Helical" evidence="1">
    <location>
        <begin position="175"/>
        <end position="196"/>
    </location>
</feature>
<organism evidence="3 4">
    <name type="scientific">Gelidibacter gilvus</name>
    <dbReference type="NCBI Taxonomy" id="59602"/>
    <lineage>
        <taxon>Bacteria</taxon>
        <taxon>Pseudomonadati</taxon>
        <taxon>Bacteroidota</taxon>
        <taxon>Flavobacteriia</taxon>
        <taxon>Flavobacteriales</taxon>
        <taxon>Flavobacteriaceae</taxon>
        <taxon>Gelidibacter</taxon>
    </lineage>
</organism>
<sequence>MKEQEISMLIRHITGSKKGQVEKLSVANNPEIRIGRGSENNISFDPVKEDTISRDHCRIVQDSNSAERFFIFDCQSKNGTFVNDVHTTSKTELFAGDIVKLGKEGPSFEFDLDPRPQSHIKKTRVIDAVPVKETKVHTATDLPKGTSERIPTAKEGIGKNTMQHMIRESEKEGKTGLVITIIAILLLVSTGGYLLYKKQGIKEVVHVREAKTTFTPTEIAKANNEKVVYIEVAWKLTNTASSEEMYHVYYPIVNDKQIVGHRGAYFQNQQGQIEPLLVTKGDYLRSLGNTQGIELDLIASKGTGSGFVIDERGFIATNRHVATSWFTSFQFQQYAFPGVLVEPNQNGQFAPAWDKEVSQAMVGNWVPGNDEKYTGVNTFLDVTFAGNSQRTPAQIVRVSSTHDIAMIKIDLPESLPKVELHDSYNDIQPGDAAIVMGYPGMSPGQVVLKRSQDYFNTNPNITSVPVPTISTGNVGRMVRGSEKNDRIDDYRSSFGDYYQLTINSSGGGNSGGPMFDDKGRAVGVYSAGTTDGRGNAISFAVPIKYVMELMGRQQVIK</sequence>
<proteinExistence type="predicted"/>
<dbReference type="EMBL" id="SDDZ01000017">
    <property type="protein sequence ID" value="RXJ44505.1"/>
    <property type="molecule type" value="Genomic_DNA"/>
</dbReference>
<dbReference type="InterPro" id="IPR000253">
    <property type="entry name" value="FHA_dom"/>
</dbReference>
<dbReference type="SMART" id="SM00240">
    <property type="entry name" value="FHA"/>
    <property type="match status" value="1"/>
</dbReference>
<keyword evidence="1" id="KW-0812">Transmembrane</keyword>